<sequence length="1652" mass="169278">MEAPGRNHAWEGERLPHQHSSADGEPSSSGRVELRRSGSGEERLRTSLRGCASLPRVSRNGSESLPMQSAEDVIPQEGQASGRAQLRARAPSAARGHPQASGRRARRGSIADFLGFKSGPASQEFLSASASRDIALQAAGPAPSAVARSRSRRSSFLNTFGIGSPQGEQDNNNNNEGGCPGGSGGGCGGGGDSPPPLNDSMTAAGASADPPTKPPQSASRRRRASMLDLFRASHSLEPGSAGPGAGAAGAEGADGAAATGAASEQLLRTKSSGKSRRASVIDFFRSSNTGLTTMDEPPPGSAPISMSRRLARGESGVGRSQRRRSVIDILGHSSKKVFAKLMNQEFEDESEEDELGVEGKLWFTSLSDFKPLTFKYLSGRYSSAFFACSVKTGQHYILKKFEKGKMSLSDERGVRRALHFAEVLEHEHIVQCCGLWEDEEALYIVEEYAVKGDLLQDSMSHPEKYTESFMATKVVKPLLDVLVYLHGAHVVHRAIFPEYVMFGREDKLKLGHLTSAIDQRMDPPSERIPFLDYMAPEMLAVRGEEAYGGGFGGGFGGGGGGAMAAVAGGGGGVQQGGFGGGGGGGAMVMSPAGGSVQAGGAGRNKGRTVRLSALSNDGFAAAQRAGPTSSFAASSGTPVFDFGSFFDSRTSRTSRTSQQQQHQLLHPQQQQQQQQQPGNGVAASNRGATSSGAQLLDLFGLTHGSEAEGSAPSGSKSPISRASTRSAFNLFRPARRPSPPPPQSQQSQTSLQSQQQQQRAPQGFLSPSDDDGRPSREASGFAGSAASATRRLRGESAAADAPWLLPPDGGSRRSSQYGGGGGASHGGPPRRRKSALDEMSAPWLRPVGSEPQTDFDTEEAAAAAASNGPGDGAADARSALGAAAGASAASGATETPVMETRSAGVTADGSGDAADAAAAAGSPRAAAAAAVNDAGVVGNARSPSQLLRSPAPRAAGAGAGAVAAAAELDNGGDHHSLVERLDPDSQDGLPSAAPPPSPPSPPSPQQLQRQPSMRQPPQRQPSLLLQRQYSKHMAASAAVDGASSSSPQQQQQAPSSPSPPSPSPSSPPPLHRTMSSMSSCRRTSSVQYGEPTGFRPTSSFRAGGGSGGGAAAAAGGGAGGSPVLASSTRPGSALGPPPLHHLRPGSALGPQPEAGNLPDRDDCLPGYAAEPAPSLLQRGNSGFGYLQRMPTSRLAPVAGGGSPGPVTESLLAAAEHTPMLPYDSGTAPPELSEVKRVRGTVSFTNGGAAAAEAAAAAADAAADAYGDDARTTRSSRMVVSREASVTSGGGGGGGGQVMMRTMRTVARNITVKLGMVLGGRGDLLMSPGGGGGASHGESSGWGEAADAAGAGGGAGGGGGGGGGGYGREPSPRPSCPGDATAIIMPNNPWEWQDHYNEKVDLWQVGCLVHEILCLSLPFETEDKLLACALILWADIVSFPDHLSPECHDFMRACLTKNPAERPSAADLLHHPWIVRHAAGETLKSVRQGREEDGLAAASHARKLTVLQRAASVVGLGWAVGGGGGGGGGWTSPLSWLLRPWSSKVTPAGAGGGGAAAADEGEAKLALAMAMVQEQQAAAAGLGDDGGSRRRMSVDRRRSSERRKSSDVEAARRSLEVIRHHQQQQAQAHANPMSPGSFRASGGDPSPRWGAML</sequence>
<keyword evidence="4" id="KW-0418">Kinase</keyword>
<feature type="compositionally biased region" description="Basic and acidic residues" evidence="7">
    <location>
        <begin position="8"/>
        <end position="22"/>
    </location>
</feature>
<feature type="compositionally biased region" description="Basic and acidic residues" evidence="7">
    <location>
        <begin position="1585"/>
        <end position="1618"/>
    </location>
</feature>
<feature type="compositionally biased region" description="Low complexity" evidence="7">
    <location>
        <begin position="903"/>
        <end position="924"/>
    </location>
</feature>
<dbReference type="Pfam" id="PF00069">
    <property type="entry name" value="Pkinase"/>
    <property type="match status" value="2"/>
</dbReference>
<dbReference type="GO" id="GO:0005524">
    <property type="term" value="F:ATP binding"/>
    <property type="evidence" value="ECO:0007669"/>
    <property type="project" value="UniProtKB-KW"/>
</dbReference>
<feature type="region of interest" description="Disordered" evidence="7">
    <location>
        <begin position="1268"/>
        <end position="1297"/>
    </location>
</feature>
<feature type="compositionally biased region" description="Pro residues" evidence="7">
    <location>
        <begin position="992"/>
        <end position="1004"/>
    </location>
</feature>
<feature type="compositionally biased region" description="Low complexity" evidence="7">
    <location>
        <begin position="1072"/>
        <end position="1085"/>
    </location>
</feature>
<evidence type="ECO:0000256" key="3">
    <source>
        <dbReference type="ARBA" id="ARBA00022741"/>
    </source>
</evidence>
<feature type="compositionally biased region" description="Low complexity" evidence="7">
    <location>
        <begin position="778"/>
        <end position="788"/>
    </location>
</feature>
<dbReference type="EMBL" id="BRXU01000016">
    <property type="protein sequence ID" value="GLC56692.1"/>
    <property type="molecule type" value="Genomic_DNA"/>
</dbReference>
<accession>A0A9W6BS30</accession>
<feature type="region of interest" description="Disordered" evidence="7">
    <location>
        <begin position="1577"/>
        <end position="1652"/>
    </location>
</feature>
<proteinExistence type="predicted"/>
<feature type="domain" description="Protein kinase" evidence="8">
    <location>
        <begin position="370"/>
        <end position="665"/>
    </location>
</feature>
<evidence type="ECO:0000259" key="8">
    <source>
        <dbReference type="PROSITE" id="PS50011"/>
    </source>
</evidence>
<evidence type="ECO:0000256" key="6">
    <source>
        <dbReference type="PIRSR" id="PIRSR630616-2"/>
    </source>
</evidence>
<protein>
    <recommendedName>
        <fullName evidence="8">Protein kinase domain-containing protein</fullName>
    </recommendedName>
</protein>
<dbReference type="InterPro" id="IPR030616">
    <property type="entry name" value="Aur-like"/>
</dbReference>
<feature type="compositionally biased region" description="Low complexity" evidence="7">
    <location>
        <begin position="1005"/>
        <end position="1055"/>
    </location>
</feature>
<feature type="compositionally biased region" description="Low complexity" evidence="7">
    <location>
        <begin position="138"/>
        <end position="148"/>
    </location>
</feature>
<dbReference type="PANTHER" id="PTHR24350">
    <property type="entry name" value="SERINE/THREONINE-PROTEIN KINASE IAL-RELATED"/>
    <property type="match status" value="1"/>
</dbReference>
<dbReference type="InterPro" id="IPR011009">
    <property type="entry name" value="Kinase-like_dom_sf"/>
</dbReference>
<feature type="binding site" evidence="6">
    <location>
        <position position="399"/>
    </location>
    <ligand>
        <name>ATP</name>
        <dbReference type="ChEBI" id="CHEBI:30616"/>
    </ligand>
</feature>
<comment type="caution">
    <text evidence="9">The sequence shown here is derived from an EMBL/GenBank/DDBJ whole genome shotgun (WGS) entry which is preliminary data.</text>
</comment>
<keyword evidence="5 6" id="KW-0067">ATP-binding</keyword>
<dbReference type="InterPro" id="IPR000719">
    <property type="entry name" value="Prot_kinase_dom"/>
</dbReference>
<feature type="compositionally biased region" description="Low complexity" evidence="7">
    <location>
        <begin position="954"/>
        <end position="966"/>
    </location>
</feature>
<feature type="compositionally biased region" description="Basic and acidic residues" evidence="7">
    <location>
        <begin position="32"/>
        <end position="45"/>
    </location>
</feature>
<feature type="region of interest" description="Disordered" evidence="7">
    <location>
        <begin position="1"/>
        <end position="108"/>
    </location>
</feature>
<keyword evidence="3 6" id="KW-0547">Nucleotide-binding</keyword>
<keyword evidence="1" id="KW-0723">Serine/threonine-protein kinase</keyword>
<evidence type="ECO:0000256" key="5">
    <source>
        <dbReference type="ARBA" id="ARBA00022840"/>
    </source>
</evidence>
<feature type="binding site" evidence="6">
    <location>
        <position position="380"/>
    </location>
    <ligand>
        <name>ATP</name>
        <dbReference type="ChEBI" id="CHEBI:30616"/>
    </ligand>
</feature>
<gene>
    <name evidence="9" type="primary">PLEST007398</name>
    <name evidence="9" type="ORF">PLESTB_001135600</name>
</gene>
<feature type="compositionally biased region" description="Gly residues" evidence="7">
    <location>
        <begin position="1287"/>
        <end position="1296"/>
    </location>
</feature>
<dbReference type="SMART" id="SM00220">
    <property type="entry name" value="S_TKc"/>
    <property type="match status" value="1"/>
</dbReference>
<evidence type="ECO:0000256" key="4">
    <source>
        <dbReference type="ARBA" id="ARBA00022777"/>
    </source>
</evidence>
<dbReference type="Proteomes" id="UP001165080">
    <property type="component" value="Unassembled WGS sequence"/>
</dbReference>
<feature type="region of interest" description="Disordered" evidence="7">
    <location>
        <begin position="940"/>
        <end position="1183"/>
    </location>
</feature>
<evidence type="ECO:0000256" key="2">
    <source>
        <dbReference type="ARBA" id="ARBA00022679"/>
    </source>
</evidence>
<feature type="compositionally biased region" description="Gly residues" evidence="7">
    <location>
        <begin position="178"/>
        <end position="192"/>
    </location>
</feature>
<name>A0A9W6BS30_9CHLO</name>
<feature type="region of interest" description="Disordered" evidence="7">
    <location>
        <begin position="288"/>
        <end position="323"/>
    </location>
</feature>
<feature type="region of interest" description="Disordered" evidence="7">
    <location>
        <begin position="1328"/>
        <end position="1376"/>
    </location>
</feature>
<feature type="compositionally biased region" description="Low complexity" evidence="7">
    <location>
        <begin position="651"/>
        <end position="677"/>
    </location>
</feature>
<feature type="compositionally biased region" description="Basic and acidic residues" evidence="7">
    <location>
        <begin position="971"/>
        <end position="983"/>
    </location>
</feature>
<keyword evidence="2" id="KW-0808">Transferase</keyword>
<dbReference type="Gene3D" id="1.10.510.10">
    <property type="entry name" value="Transferase(Phosphotransferase) domain 1"/>
    <property type="match status" value="2"/>
</dbReference>
<reference evidence="9 10" key="1">
    <citation type="journal article" date="2023" name="Commun. Biol.">
        <title>Reorganization of the ancestral sex-determining regions during the evolution of trioecy in Pleodorina starrii.</title>
        <authorList>
            <person name="Takahashi K."/>
            <person name="Suzuki S."/>
            <person name="Kawai-Toyooka H."/>
            <person name="Yamamoto K."/>
            <person name="Hamaji T."/>
            <person name="Ootsuki R."/>
            <person name="Yamaguchi H."/>
            <person name="Kawachi M."/>
            <person name="Higashiyama T."/>
            <person name="Nozaki H."/>
        </authorList>
    </citation>
    <scope>NUCLEOTIDE SEQUENCE [LARGE SCALE GENOMIC DNA]</scope>
    <source>
        <strain evidence="9 10">NIES-4479</strain>
    </source>
</reference>
<evidence type="ECO:0000313" key="10">
    <source>
        <dbReference type="Proteomes" id="UP001165080"/>
    </source>
</evidence>
<feature type="compositionally biased region" description="Gly residues" evidence="7">
    <location>
        <begin position="1102"/>
        <end position="1120"/>
    </location>
</feature>
<dbReference type="SUPFAM" id="SSF56112">
    <property type="entry name" value="Protein kinase-like (PK-like)"/>
    <property type="match status" value="2"/>
</dbReference>
<feature type="compositionally biased region" description="Low complexity" evidence="7">
    <location>
        <begin position="1272"/>
        <end position="1281"/>
    </location>
</feature>
<feature type="compositionally biased region" description="Pro residues" evidence="7">
    <location>
        <begin position="1056"/>
        <end position="1070"/>
    </location>
</feature>
<feature type="compositionally biased region" description="Low complexity" evidence="7">
    <location>
        <begin position="1335"/>
        <end position="1348"/>
    </location>
</feature>
<feature type="compositionally biased region" description="Low complexity" evidence="7">
    <location>
        <begin position="744"/>
        <end position="762"/>
    </location>
</feature>
<feature type="region of interest" description="Disordered" evidence="7">
    <location>
        <begin position="137"/>
        <end position="223"/>
    </location>
</feature>
<feature type="region of interest" description="Disordered" evidence="7">
    <location>
        <begin position="646"/>
        <end position="687"/>
    </location>
</feature>
<keyword evidence="10" id="KW-1185">Reference proteome</keyword>
<feature type="compositionally biased region" description="Low complexity" evidence="7">
    <location>
        <begin position="797"/>
        <end position="816"/>
    </location>
</feature>
<feature type="compositionally biased region" description="Gly residues" evidence="7">
    <location>
        <begin position="1349"/>
        <end position="1366"/>
    </location>
</feature>
<feature type="compositionally biased region" description="Low complexity" evidence="7">
    <location>
        <begin position="165"/>
        <end position="177"/>
    </location>
</feature>
<evidence type="ECO:0000256" key="1">
    <source>
        <dbReference type="ARBA" id="ARBA00022527"/>
    </source>
</evidence>
<dbReference type="GO" id="GO:0004674">
    <property type="term" value="F:protein serine/threonine kinase activity"/>
    <property type="evidence" value="ECO:0007669"/>
    <property type="project" value="UniProtKB-KW"/>
</dbReference>
<feature type="compositionally biased region" description="Low complexity" evidence="7">
    <location>
        <begin position="860"/>
        <end position="892"/>
    </location>
</feature>
<feature type="binding site" evidence="6">
    <location>
        <begin position="447"/>
        <end position="449"/>
    </location>
    <ligand>
        <name>ATP</name>
        <dbReference type="ChEBI" id="CHEBI:30616"/>
    </ligand>
</feature>
<evidence type="ECO:0000313" key="9">
    <source>
        <dbReference type="EMBL" id="GLC56692.1"/>
    </source>
</evidence>
<organism evidence="9 10">
    <name type="scientific">Pleodorina starrii</name>
    <dbReference type="NCBI Taxonomy" id="330485"/>
    <lineage>
        <taxon>Eukaryota</taxon>
        <taxon>Viridiplantae</taxon>
        <taxon>Chlorophyta</taxon>
        <taxon>core chlorophytes</taxon>
        <taxon>Chlorophyceae</taxon>
        <taxon>CS clade</taxon>
        <taxon>Chlamydomonadales</taxon>
        <taxon>Volvocaceae</taxon>
        <taxon>Pleodorina</taxon>
    </lineage>
</organism>
<dbReference type="PROSITE" id="PS50011">
    <property type="entry name" value="PROTEIN_KINASE_DOM"/>
    <property type="match status" value="1"/>
</dbReference>
<feature type="region of interest" description="Disordered" evidence="7">
    <location>
        <begin position="731"/>
        <end position="924"/>
    </location>
</feature>
<evidence type="ECO:0000256" key="7">
    <source>
        <dbReference type="SAM" id="MobiDB-lite"/>
    </source>
</evidence>